<dbReference type="Gene3D" id="2.30.30.100">
    <property type="match status" value="1"/>
</dbReference>
<protein>
    <recommendedName>
        <fullName evidence="3">biotin--[biotin carboxyl-carrier protein] ligase</fullName>
        <ecNumber evidence="3">6.3.4.15</ecNumber>
    </recommendedName>
</protein>
<evidence type="ECO:0000313" key="7">
    <source>
        <dbReference type="Proteomes" id="UP001165667"/>
    </source>
</evidence>
<name>A0AA41YW74_9HYPH</name>
<dbReference type="PANTHER" id="PTHR12835">
    <property type="entry name" value="BIOTIN PROTEIN LIGASE"/>
    <property type="match status" value="1"/>
</dbReference>
<dbReference type="PROSITE" id="PS51733">
    <property type="entry name" value="BPL_LPL_CATALYTIC"/>
    <property type="match status" value="1"/>
</dbReference>
<evidence type="ECO:0000313" key="6">
    <source>
        <dbReference type="EMBL" id="MCW6509711.1"/>
    </source>
</evidence>
<dbReference type="EC" id="6.3.4.15" evidence="3"/>
<sequence>MARLGSTNEEALAHARRGDAGPLWISADQQTQGRGRRGRSWVSPVGNLYVSLMFRTGAAPSALPQLAHVAAVALVQAIRATASPVSRLCIKWPNDVLVDKAKVAGILVEATMAPDRTQACVIGWGVNCSYHPEGLAYLTTDLSRVSGRAISAADLLQHLRPAMAEHLALWDEGRGFGEIRALWLADALPVDTPLTVRSDREQVEGRFQGIDGQGRLLLLGPHGPVTVEAGDVFLDERSAASVG</sequence>
<keyword evidence="7" id="KW-1185">Reference proteome</keyword>
<evidence type="ECO:0000256" key="3">
    <source>
        <dbReference type="ARBA" id="ARBA00024227"/>
    </source>
</evidence>
<dbReference type="PANTHER" id="PTHR12835:SF5">
    <property type="entry name" value="BIOTIN--PROTEIN LIGASE"/>
    <property type="match status" value="1"/>
</dbReference>
<dbReference type="GO" id="GO:0005737">
    <property type="term" value="C:cytoplasm"/>
    <property type="evidence" value="ECO:0007669"/>
    <property type="project" value="TreeGrafter"/>
</dbReference>
<dbReference type="Pfam" id="PF02237">
    <property type="entry name" value="BPL_C"/>
    <property type="match status" value="1"/>
</dbReference>
<dbReference type="CDD" id="cd16442">
    <property type="entry name" value="BPL"/>
    <property type="match status" value="1"/>
</dbReference>
<dbReference type="Pfam" id="PF03099">
    <property type="entry name" value="BPL_LplA_LipB"/>
    <property type="match status" value="1"/>
</dbReference>
<dbReference type="InterPro" id="IPR003142">
    <property type="entry name" value="BPL_C"/>
</dbReference>
<dbReference type="SUPFAM" id="SSF55681">
    <property type="entry name" value="Class II aaRS and biotin synthetases"/>
    <property type="match status" value="1"/>
</dbReference>
<accession>A0AA41YW74</accession>
<evidence type="ECO:0000256" key="1">
    <source>
        <dbReference type="ARBA" id="ARBA00022598"/>
    </source>
</evidence>
<dbReference type="InterPro" id="IPR045864">
    <property type="entry name" value="aa-tRNA-synth_II/BPL/LPL"/>
</dbReference>
<feature type="domain" description="BPL/LPL catalytic" evidence="5">
    <location>
        <begin position="1"/>
        <end position="171"/>
    </location>
</feature>
<dbReference type="GO" id="GO:0004077">
    <property type="term" value="F:biotin--[biotin carboxyl-carrier protein] ligase activity"/>
    <property type="evidence" value="ECO:0007669"/>
    <property type="project" value="UniProtKB-EC"/>
</dbReference>
<keyword evidence="1 6" id="KW-0436">Ligase</keyword>
<organism evidence="6 7">
    <name type="scientific">Lichenifustis flavocetrariae</name>
    <dbReference type="NCBI Taxonomy" id="2949735"/>
    <lineage>
        <taxon>Bacteria</taxon>
        <taxon>Pseudomonadati</taxon>
        <taxon>Pseudomonadota</taxon>
        <taxon>Alphaproteobacteria</taxon>
        <taxon>Hyphomicrobiales</taxon>
        <taxon>Lichenihabitantaceae</taxon>
        <taxon>Lichenifustis</taxon>
    </lineage>
</organism>
<proteinExistence type="predicted"/>
<comment type="catalytic activity">
    <reaction evidence="4">
        <text>biotin + L-lysyl-[protein] + ATP = N(6)-biotinyl-L-lysyl-[protein] + AMP + diphosphate + H(+)</text>
        <dbReference type="Rhea" id="RHEA:11756"/>
        <dbReference type="Rhea" id="RHEA-COMP:9752"/>
        <dbReference type="Rhea" id="RHEA-COMP:10505"/>
        <dbReference type="ChEBI" id="CHEBI:15378"/>
        <dbReference type="ChEBI" id="CHEBI:29969"/>
        <dbReference type="ChEBI" id="CHEBI:30616"/>
        <dbReference type="ChEBI" id="CHEBI:33019"/>
        <dbReference type="ChEBI" id="CHEBI:57586"/>
        <dbReference type="ChEBI" id="CHEBI:83144"/>
        <dbReference type="ChEBI" id="CHEBI:456215"/>
        <dbReference type="EC" id="6.3.4.15"/>
    </reaction>
</comment>
<dbReference type="AlphaFoldDB" id="A0AA41YW74"/>
<gene>
    <name evidence="6" type="ORF">M8523_16970</name>
</gene>
<dbReference type="EMBL" id="JAMOIM010000011">
    <property type="protein sequence ID" value="MCW6509711.1"/>
    <property type="molecule type" value="Genomic_DNA"/>
</dbReference>
<dbReference type="Gene3D" id="3.30.930.10">
    <property type="entry name" value="Bira Bifunctional Protein, Domain 2"/>
    <property type="match status" value="1"/>
</dbReference>
<dbReference type="InterPro" id="IPR004408">
    <property type="entry name" value="Biotin_CoA_COase_ligase"/>
</dbReference>
<reference evidence="6" key="1">
    <citation type="submission" date="2022-05" db="EMBL/GenBank/DDBJ databases">
        <authorList>
            <person name="Pankratov T."/>
        </authorList>
    </citation>
    <scope>NUCLEOTIDE SEQUENCE</scope>
    <source>
        <strain evidence="6">BP6-180914</strain>
    </source>
</reference>
<dbReference type="NCBIfam" id="TIGR00121">
    <property type="entry name" value="birA_ligase"/>
    <property type="match status" value="1"/>
</dbReference>
<evidence type="ECO:0000259" key="5">
    <source>
        <dbReference type="PROSITE" id="PS51733"/>
    </source>
</evidence>
<comment type="caution">
    <text evidence="6">The sequence shown here is derived from an EMBL/GenBank/DDBJ whole genome shotgun (WGS) entry which is preliminary data.</text>
</comment>
<dbReference type="Proteomes" id="UP001165667">
    <property type="component" value="Unassembled WGS sequence"/>
</dbReference>
<evidence type="ECO:0000256" key="2">
    <source>
        <dbReference type="ARBA" id="ARBA00023267"/>
    </source>
</evidence>
<dbReference type="InterPro" id="IPR004143">
    <property type="entry name" value="BPL_LPL_catalytic"/>
</dbReference>
<keyword evidence="2" id="KW-0092">Biotin</keyword>
<evidence type="ECO:0000256" key="4">
    <source>
        <dbReference type="ARBA" id="ARBA00047846"/>
    </source>
</evidence>